<gene>
    <name evidence="1" type="ORF">SSLN_LOCUS12058</name>
</gene>
<proteinExistence type="predicted"/>
<name>A0A183T6G0_SCHSO</name>
<reference evidence="3" key="1">
    <citation type="submission" date="2016-06" db="UniProtKB">
        <authorList>
            <consortium name="WormBaseParasite"/>
        </authorList>
    </citation>
    <scope>IDENTIFICATION</scope>
</reference>
<dbReference type="AlphaFoldDB" id="A0A183T6G0"/>
<organism evidence="3">
    <name type="scientific">Schistocephalus solidus</name>
    <name type="common">Tapeworm</name>
    <dbReference type="NCBI Taxonomy" id="70667"/>
    <lineage>
        <taxon>Eukaryota</taxon>
        <taxon>Metazoa</taxon>
        <taxon>Spiralia</taxon>
        <taxon>Lophotrochozoa</taxon>
        <taxon>Platyhelminthes</taxon>
        <taxon>Cestoda</taxon>
        <taxon>Eucestoda</taxon>
        <taxon>Diphyllobothriidea</taxon>
        <taxon>Diphyllobothriidae</taxon>
        <taxon>Schistocephalus</taxon>
    </lineage>
</organism>
<dbReference type="STRING" id="70667.A0A183T6G0"/>
<dbReference type="PANTHER" id="PTHR23227">
    <property type="entry name" value="BUCENTAUR RELATED"/>
    <property type="match status" value="1"/>
</dbReference>
<dbReference type="SUPFAM" id="SSF56219">
    <property type="entry name" value="DNase I-like"/>
    <property type="match status" value="1"/>
</dbReference>
<dbReference type="PANTHER" id="PTHR23227:SF84">
    <property type="entry name" value="ENDONUCLEASE_EXONUCLEASE_PHOSPHATASE DOMAIN-CONTAINING PROTEIN"/>
    <property type="match status" value="1"/>
</dbReference>
<protein>
    <submittedName>
        <fullName evidence="3">Endo/exonuclease/phosphatase domain-containing protein</fullName>
    </submittedName>
</protein>
<dbReference type="InterPro" id="IPR027124">
    <property type="entry name" value="Swc5/CFDP1/2"/>
</dbReference>
<reference evidence="1 2" key="2">
    <citation type="submission" date="2018-11" db="EMBL/GenBank/DDBJ databases">
        <authorList>
            <consortium name="Pathogen Informatics"/>
        </authorList>
    </citation>
    <scope>NUCLEOTIDE SEQUENCE [LARGE SCALE GENOMIC DNA]</scope>
    <source>
        <strain evidence="1 2">NST_G2</strain>
    </source>
</reference>
<dbReference type="Gene3D" id="3.60.10.10">
    <property type="entry name" value="Endonuclease/exonuclease/phosphatase"/>
    <property type="match status" value="1"/>
</dbReference>
<dbReference type="InterPro" id="IPR036691">
    <property type="entry name" value="Endo/exonu/phosph_ase_sf"/>
</dbReference>
<dbReference type="WBParaSite" id="SSLN_0001250901-mRNA-1">
    <property type="protein sequence ID" value="SSLN_0001250901-mRNA-1"/>
    <property type="gene ID" value="SSLN_0001250901"/>
</dbReference>
<sequence>MVMPGLSSQQTILLTLSLALPANFSLDARFIEDFMYFILAFEYPTSPSDLFDKGISWVLPSGDTPGNRNDRRVNQVRVSCVVCASTPDIPRSNGPERRTVHAARELALYEVDIAAISETRFSEHGQLEEVGAGYAFFWSGRPKSERRDTGVTFAIRNIVGRLPCLPQGINNCLMSLRLPLRGDKFATIISAYAPLMMSSDAAKDKFYENLHALLVTVPNVDKLIALGDFNARVRTDQAAWQVMLGPKGLSSCNDNGLLLLRFSPEHRLLLTNTFLHLPTWEKARWMHPRSQILKHLAEHFRSVLTGSSALSDAAVDHLPQILQEMLKLKSLCRRTKASLGGSQQASPAADLRFGGVYLRHVEACSTARSVQHLRAARHRNRRIARRRVHVIIYLNLVETFEGRSSFGFHILSVGTALDIT</sequence>
<dbReference type="EMBL" id="UYSU01036993">
    <property type="protein sequence ID" value="VDL98443.1"/>
    <property type="molecule type" value="Genomic_DNA"/>
</dbReference>
<accession>A0A183T6G0</accession>
<evidence type="ECO:0000313" key="1">
    <source>
        <dbReference type="EMBL" id="VDL98443.1"/>
    </source>
</evidence>
<dbReference type="OrthoDB" id="10030815at2759"/>
<dbReference type="Proteomes" id="UP000275846">
    <property type="component" value="Unassembled WGS sequence"/>
</dbReference>
<keyword evidence="2" id="KW-1185">Reference proteome</keyword>
<evidence type="ECO:0000313" key="2">
    <source>
        <dbReference type="Proteomes" id="UP000275846"/>
    </source>
</evidence>
<evidence type="ECO:0000313" key="3">
    <source>
        <dbReference type="WBParaSite" id="SSLN_0001250901-mRNA-1"/>
    </source>
</evidence>